<gene>
    <name evidence="1" type="ORF">SELMODRAFT_425547</name>
</gene>
<evidence type="ECO:0000313" key="2">
    <source>
        <dbReference type="Proteomes" id="UP000001514"/>
    </source>
</evidence>
<proteinExistence type="predicted"/>
<dbReference type="InParanoid" id="D8STG5"/>
<dbReference type="EMBL" id="GL377640">
    <property type="protein sequence ID" value="EFJ12259.1"/>
    <property type="molecule type" value="Genomic_DNA"/>
</dbReference>
<dbReference type="Proteomes" id="UP000001514">
    <property type="component" value="Unassembled WGS sequence"/>
</dbReference>
<dbReference type="KEGG" id="smo:SELMODRAFT_425547"/>
<dbReference type="HOGENOM" id="CLU_1430287_0_0_1"/>
<name>D8STG5_SELML</name>
<protein>
    <submittedName>
        <fullName evidence="1">Uncharacterized protein</fullName>
    </submittedName>
</protein>
<organism evidence="2">
    <name type="scientific">Selaginella moellendorffii</name>
    <name type="common">Spikemoss</name>
    <dbReference type="NCBI Taxonomy" id="88036"/>
    <lineage>
        <taxon>Eukaryota</taxon>
        <taxon>Viridiplantae</taxon>
        <taxon>Streptophyta</taxon>
        <taxon>Embryophyta</taxon>
        <taxon>Tracheophyta</taxon>
        <taxon>Lycopodiopsida</taxon>
        <taxon>Selaginellales</taxon>
        <taxon>Selaginellaceae</taxon>
        <taxon>Selaginella</taxon>
    </lineage>
</organism>
<evidence type="ECO:0000313" key="1">
    <source>
        <dbReference type="EMBL" id="EFJ12259.1"/>
    </source>
</evidence>
<keyword evidence="2" id="KW-1185">Reference proteome</keyword>
<sequence>MNIAQTPTPSANGGAAKEGLSPLLATTSYGLLGQHKNAEELCSSARDFLVPRITLGEAIKIMQLSAPIPINLPCLKRQGCIGKMPLLRRKIVLCFSWELQGIQELSTWLLLNIIAMEDAEHMCCHRLFLGIYYVARGTNDPVDRKGNIAFLEVELKVGNWTESLAHGCRNMFCGGSGNPPIGKFSAAICE</sequence>
<dbReference type="Gramene" id="EFJ12259">
    <property type="protein sequence ID" value="EFJ12259"/>
    <property type="gene ID" value="SELMODRAFT_425547"/>
</dbReference>
<accession>D8STG5</accession>
<reference evidence="1 2" key="1">
    <citation type="journal article" date="2011" name="Science">
        <title>The Selaginella genome identifies genetic changes associated with the evolution of vascular plants.</title>
        <authorList>
            <person name="Banks J.A."/>
            <person name="Nishiyama T."/>
            <person name="Hasebe M."/>
            <person name="Bowman J.L."/>
            <person name="Gribskov M."/>
            <person name="dePamphilis C."/>
            <person name="Albert V.A."/>
            <person name="Aono N."/>
            <person name="Aoyama T."/>
            <person name="Ambrose B.A."/>
            <person name="Ashton N.W."/>
            <person name="Axtell M.J."/>
            <person name="Barker E."/>
            <person name="Barker M.S."/>
            <person name="Bennetzen J.L."/>
            <person name="Bonawitz N.D."/>
            <person name="Chapple C."/>
            <person name="Cheng C."/>
            <person name="Correa L.G."/>
            <person name="Dacre M."/>
            <person name="DeBarry J."/>
            <person name="Dreyer I."/>
            <person name="Elias M."/>
            <person name="Engstrom E.M."/>
            <person name="Estelle M."/>
            <person name="Feng L."/>
            <person name="Finet C."/>
            <person name="Floyd S.K."/>
            <person name="Frommer W.B."/>
            <person name="Fujita T."/>
            <person name="Gramzow L."/>
            <person name="Gutensohn M."/>
            <person name="Harholt J."/>
            <person name="Hattori M."/>
            <person name="Heyl A."/>
            <person name="Hirai T."/>
            <person name="Hiwatashi Y."/>
            <person name="Ishikawa M."/>
            <person name="Iwata M."/>
            <person name="Karol K.G."/>
            <person name="Koehler B."/>
            <person name="Kolukisaoglu U."/>
            <person name="Kubo M."/>
            <person name="Kurata T."/>
            <person name="Lalonde S."/>
            <person name="Li K."/>
            <person name="Li Y."/>
            <person name="Litt A."/>
            <person name="Lyons E."/>
            <person name="Manning G."/>
            <person name="Maruyama T."/>
            <person name="Michael T.P."/>
            <person name="Mikami K."/>
            <person name="Miyazaki S."/>
            <person name="Morinaga S."/>
            <person name="Murata T."/>
            <person name="Mueller-Roeber B."/>
            <person name="Nelson D.R."/>
            <person name="Obara M."/>
            <person name="Oguri Y."/>
            <person name="Olmstead R.G."/>
            <person name="Onodera N."/>
            <person name="Petersen B.L."/>
            <person name="Pils B."/>
            <person name="Prigge M."/>
            <person name="Rensing S.A."/>
            <person name="Riano-Pachon D.M."/>
            <person name="Roberts A.W."/>
            <person name="Sato Y."/>
            <person name="Scheller H.V."/>
            <person name="Schulz B."/>
            <person name="Schulz C."/>
            <person name="Shakirov E.V."/>
            <person name="Shibagaki N."/>
            <person name="Shinohara N."/>
            <person name="Shippen D.E."/>
            <person name="Soerensen I."/>
            <person name="Sotooka R."/>
            <person name="Sugimoto N."/>
            <person name="Sugita M."/>
            <person name="Sumikawa N."/>
            <person name="Tanurdzic M."/>
            <person name="Theissen G."/>
            <person name="Ulvskov P."/>
            <person name="Wakazuki S."/>
            <person name="Weng J.K."/>
            <person name="Willats W.W."/>
            <person name="Wipf D."/>
            <person name="Wolf P.G."/>
            <person name="Yang L."/>
            <person name="Zimmer A.D."/>
            <person name="Zhu Q."/>
            <person name="Mitros T."/>
            <person name="Hellsten U."/>
            <person name="Loque D."/>
            <person name="Otillar R."/>
            <person name="Salamov A."/>
            <person name="Schmutz J."/>
            <person name="Shapiro H."/>
            <person name="Lindquist E."/>
            <person name="Lucas S."/>
            <person name="Rokhsar D."/>
            <person name="Grigoriev I.V."/>
        </authorList>
    </citation>
    <scope>NUCLEOTIDE SEQUENCE [LARGE SCALE GENOMIC DNA]</scope>
</reference>
<dbReference type="AlphaFoldDB" id="D8STG5"/>